<evidence type="ECO:0000256" key="1">
    <source>
        <dbReference type="ARBA" id="ARBA00000274"/>
    </source>
</evidence>
<keyword evidence="3" id="KW-0378">Hydrolase</keyword>
<evidence type="ECO:0000256" key="3">
    <source>
        <dbReference type="RuleBase" id="RU363015"/>
    </source>
</evidence>
<organism evidence="4 5">
    <name type="scientific">Lichenibacterium minor</name>
    <dbReference type="NCBI Taxonomy" id="2316528"/>
    <lineage>
        <taxon>Bacteria</taxon>
        <taxon>Pseudomonadati</taxon>
        <taxon>Pseudomonadota</taxon>
        <taxon>Alphaproteobacteria</taxon>
        <taxon>Hyphomicrobiales</taxon>
        <taxon>Lichenihabitantaceae</taxon>
        <taxon>Lichenibacterium</taxon>
    </lineage>
</organism>
<accession>A0A4Q2U897</accession>
<dbReference type="PANTHER" id="PTHR31223">
    <property type="entry name" value="LOG FAMILY PROTEIN YJL055W"/>
    <property type="match status" value="1"/>
</dbReference>
<reference evidence="4 5" key="1">
    <citation type="submission" date="2018-12" db="EMBL/GenBank/DDBJ databases">
        <authorList>
            <person name="Grouzdev D.S."/>
            <person name="Krutkina M.S."/>
        </authorList>
    </citation>
    <scope>NUCLEOTIDE SEQUENCE [LARGE SCALE GENOMIC DNA]</scope>
    <source>
        <strain evidence="4 5">RmlP026</strain>
    </source>
</reference>
<dbReference type="InterPro" id="IPR031100">
    <property type="entry name" value="LOG_fam"/>
</dbReference>
<dbReference type="EMBL" id="QYBB01000004">
    <property type="protein sequence ID" value="RYC32943.1"/>
    <property type="molecule type" value="Genomic_DNA"/>
</dbReference>
<sequence>MTKLRSICVYCGSSDGTDPGMRAAAEAFGRAMGEAGIALVYGGGDHGLMGAVARAVLAAGGSVTGIIPDFLRGKERMIDGDDGDERRLEMIVVEDMHTRKRMMFEQADAFVALPGGIGTLEELVEQMTWVQLDRHSKPVVIADVAGFWAPLLELIEHMRRQGFIRAASDVRYQVAGTVEEIIPAIRAAMDRAARAGAEKASLDMPM</sequence>
<keyword evidence="3" id="KW-0203">Cytokinin biosynthesis</keyword>
<dbReference type="OrthoDB" id="9801098at2"/>
<protein>
    <recommendedName>
        <fullName evidence="3">Cytokinin riboside 5'-monophosphate phosphoribohydrolase</fullName>
        <ecNumber evidence="3">3.2.2.n1</ecNumber>
    </recommendedName>
</protein>
<proteinExistence type="inferred from homology"/>
<name>A0A4Q2U897_9HYPH</name>
<dbReference type="Pfam" id="PF03641">
    <property type="entry name" value="Lysine_decarbox"/>
    <property type="match status" value="1"/>
</dbReference>
<dbReference type="PANTHER" id="PTHR31223:SF70">
    <property type="entry name" value="LOG FAMILY PROTEIN YJL055W"/>
    <property type="match status" value="1"/>
</dbReference>
<gene>
    <name evidence="4" type="ORF">D3273_05640</name>
</gene>
<dbReference type="NCBIfam" id="TIGR00730">
    <property type="entry name" value="Rossman fold protein, TIGR00730 family"/>
    <property type="match status" value="1"/>
</dbReference>
<reference evidence="4 5" key="2">
    <citation type="submission" date="2019-02" db="EMBL/GenBank/DDBJ databases">
        <title>'Lichenibacterium ramalinii' gen. nov. sp. nov., 'Lichenibacterium minor' gen. nov. sp. nov.</title>
        <authorList>
            <person name="Pankratov T."/>
        </authorList>
    </citation>
    <scope>NUCLEOTIDE SEQUENCE [LARGE SCALE GENOMIC DNA]</scope>
    <source>
        <strain evidence="4 5">RmlP026</strain>
    </source>
</reference>
<dbReference type="RefSeq" id="WP_129224387.1">
    <property type="nucleotide sequence ID" value="NZ_QYBB01000004.1"/>
</dbReference>
<dbReference type="GO" id="GO:0005829">
    <property type="term" value="C:cytosol"/>
    <property type="evidence" value="ECO:0007669"/>
    <property type="project" value="TreeGrafter"/>
</dbReference>
<dbReference type="Proteomes" id="UP000290759">
    <property type="component" value="Unassembled WGS sequence"/>
</dbReference>
<dbReference type="GO" id="GO:0008714">
    <property type="term" value="F:AMP nucleosidase activity"/>
    <property type="evidence" value="ECO:0007669"/>
    <property type="project" value="UniProtKB-EC"/>
</dbReference>
<evidence type="ECO:0000256" key="2">
    <source>
        <dbReference type="ARBA" id="ARBA00006763"/>
    </source>
</evidence>
<comment type="catalytic activity">
    <reaction evidence="1">
        <text>AMP + H2O = D-ribose 5-phosphate + adenine</text>
        <dbReference type="Rhea" id="RHEA:20129"/>
        <dbReference type="ChEBI" id="CHEBI:15377"/>
        <dbReference type="ChEBI" id="CHEBI:16708"/>
        <dbReference type="ChEBI" id="CHEBI:78346"/>
        <dbReference type="ChEBI" id="CHEBI:456215"/>
        <dbReference type="EC" id="3.2.2.4"/>
    </reaction>
</comment>
<comment type="similarity">
    <text evidence="2 3">Belongs to the LOG family.</text>
</comment>
<dbReference type="GO" id="GO:0009691">
    <property type="term" value="P:cytokinin biosynthetic process"/>
    <property type="evidence" value="ECO:0007669"/>
    <property type="project" value="UniProtKB-UniRule"/>
</dbReference>
<evidence type="ECO:0000313" key="4">
    <source>
        <dbReference type="EMBL" id="RYC32943.1"/>
    </source>
</evidence>
<keyword evidence="5" id="KW-1185">Reference proteome</keyword>
<dbReference type="SUPFAM" id="SSF102405">
    <property type="entry name" value="MCP/YpsA-like"/>
    <property type="match status" value="1"/>
</dbReference>
<comment type="caution">
    <text evidence="4">The sequence shown here is derived from an EMBL/GenBank/DDBJ whole genome shotgun (WGS) entry which is preliminary data.</text>
</comment>
<dbReference type="InterPro" id="IPR005269">
    <property type="entry name" value="LOG"/>
</dbReference>
<dbReference type="AlphaFoldDB" id="A0A4Q2U897"/>
<dbReference type="EC" id="3.2.2.n1" evidence="3"/>
<dbReference type="Gene3D" id="3.40.50.450">
    <property type="match status" value="1"/>
</dbReference>
<evidence type="ECO:0000313" key="5">
    <source>
        <dbReference type="Proteomes" id="UP000290759"/>
    </source>
</evidence>